<evidence type="ECO:0000313" key="8">
    <source>
        <dbReference type="Proteomes" id="UP001304683"/>
    </source>
</evidence>
<keyword evidence="2" id="KW-0645">Protease</keyword>
<sequence>MANQRLQWAVVILLALLVVASVVSLLWPAGAPPRGGRSGGQIAVVAIDGPIAAGNGSSALLGTVVGAEQVTGQLRQVREDPAVRAVVIRMNTPGGSAAAAQEIGEAVQRVRQAGKPVVVSIADLGASGGYWIAATADRIVANPASLTGSIGVIMEVTHYEDLYEKLGIDVETIKSGPYKDIGSPTRPPTDEERRLLQGLVGDIYQQFVDVVAKGRGLSRERVLELADGRIFTGRQAKAAGLVDELGTFEDAVELAAELAGLEHYELVEFGPRRSLIDLLLRLGGEGRWGLAQGVGLVPELVRWELYRAVPR</sequence>
<keyword evidence="3" id="KW-0378">Hydrolase</keyword>
<evidence type="ECO:0000313" key="7">
    <source>
        <dbReference type="EMBL" id="WPD19078.1"/>
    </source>
</evidence>
<evidence type="ECO:0000259" key="6">
    <source>
        <dbReference type="Pfam" id="PF01343"/>
    </source>
</evidence>
<dbReference type="PANTHER" id="PTHR42987">
    <property type="entry name" value="PEPTIDASE S49"/>
    <property type="match status" value="1"/>
</dbReference>
<dbReference type="InterPro" id="IPR002142">
    <property type="entry name" value="Peptidase_S49"/>
</dbReference>
<dbReference type="PANTHER" id="PTHR42987:SF4">
    <property type="entry name" value="PROTEASE SOHB-RELATED"/>
    <property type="match status" value="1"/>
</dbReference>
<keyword evidence="4" id="KW-0720">Serine protease</keyword>
<evidence type="ECO:0000256" key="1">
    <source>
        <dbReference type="ARBA" id="ARBA00008683"/>
    </source>
</evidence>
<evidence type="ECO:0000256" key="5">
    <source>
        <dbReference type="SAM" id="Phobius"/>
    </source>
</evidence>
<dbReference type="Gene3D" id="6.20.330.10">
    <property type="match status" value="1"/>
</dbReference>
<dbReference type="Gene3D" id="3.90.226.10">
    <property type="entry name" value="2-enoyl-CoA Hydratase, Chain A, domain 1"/>
    <property type="match status" value="1"/>
</dbReference>
<dbReference type="InterPro" id="IPR047272">
    <property type="entry name" value="S49_SppA_C"/>
</dbReference>
<organism evidence="7 8">
    <name type="scientific">Thermaerobacter composti</name>
    <dbReference type="NCBI Taxonomy" id="554949"/>
    <lineage>
        <taxon>Bacteria</taxon>
        <taxon>Bacillati</taxon>
        <taxon>Bacillota</taxon>
        <taxon>Clostridia</taxon>
        <taxon>Eubacteriales</taxon>
        <taxon>Clostridiales Family XVII. Incertae Sedis</taxon>
        <taxon>Thermaerobacter</taxon>
    </lineage>
</organism>
<name>A0ABZ0QNL7_9FIRM</name>
<dbReference type="InterPro" id="IPR029045">
    <property type="entry name" value="ClpP/crotonase-like_dom_sf"/>
</dbReference>
<keyword evidence="5" id="KW-0472">Membrane</keyword>
<keyword evidence="5" id="KW-0812">Transmembrane</keyword>
<dbReference type="CDD" id="cd07023">
    <property type="entry name" value="S49_Sppa_N_C"/>
    <property type="match status" value="1"/>
</dbReference>
<dbReference type="EMBL" id="CP132508">
    <property type="protein sequence ID" value="WPD19078.1"/>
    <property type="molecule type" value="Genomic_DNA"/>
</dbReference>
<comment type="similarity">
    <text evidence="1">Belongs to the peptidase S49 family.</text>
</comment>
<dbReference type="InterPro" id="IPR004635">
    <property type="entry name" value="Pept_S49_SppA"/>
</dbReference>
<dbReference type="Pfam" id="PF01343">
    <property type="entry name" value="Peptidase_S49"/>
    <property type="match status" value="1"/>
</dbReference>
<evidence type="ECO:0000256" key="4">
    <source>
        <dbReference type="ARBA" id="ARBA00022825"/>
    </source>
</evidence>
<gene>
    <name evidence="7" type="primary">sppA</name>
    <name evidence="7" type="ORF">Q5761_12170</name>
</gene>
<proteinExistence type="inferred from homology"/>
<feature type="domain" description="Peptidase S49" evidence="6">
    <location>
        <begin position="111"/>
        <end position="261"/>
    </location>
</feature>
<evidence type="ECO:0000256" key="3">
    <source>
        <dbReference type="ARBA" id="ARBA00022801"/>
    </source>
</evidence>
<keyword evidence="8" id="KW-1185">Reference proteome</keyword>
<reference evidence="7 8" key="1">
    <citation type="submission" date="2023-08" db="EMBL/GenBank/DDBJ databases">
        <title>Genome sequence of Thermaerobacter compostii strain Ins1, a spore-forming filamentous bacterium isolated from a deep geothermal reservoir.</title>
        <authorList>
            <person name="Bregnard D."/>
            <person name="Gonzalez D."/>
            <person name="Junier P."/>
        </authorList>
    </citation>
    <scope>NUCLEOTIDE SEQUENCE [LARGE SCALE GENOMIC DNA]</scope>
    <source>
        <strain evidence="7 8">Ins1</strain>
    </source>
</reference>
<evidence type="ECO:0000256" key="2">
    <source>
        <dbReference type="ARBA" id="ARBA00022670"/>
    </source>
</evidence>
<accession>A0ABZ0QNL7</accession>
<dbReference type="RefSeq" id="WP_318750714.1">
    <property type="nucleotide sequence ID" value="NZ_CP132508.1"/>
</dbReference>
<keyword evidence="5" id="KW-1133">Transmembrane helix</keyword>
<dbReference type="NCBIfam" id="TIGR00706">
    <property type="entry name" value="SppA_dom"/>
    <property type="match status" value="1"/>
</dbReference>
<dbReference type="SUPFAM" id="SSF52096">
    <property type="entry name" value="ClpP/crotonase"/>
    <property type="match status" value="1"/>
</dbReference>
<protein>
    <submittedName>
        <fullName evidence="7">Signal peptide peptidase SppA</fullName>
    </submittedName>
</protein>
<feature type="transmembrane region" description="Helical" evidence="5">
    <location>
        <begin position="6"/>
        <end position="27"/>
    </location>
</feature>
<dbReference type="Proteomes" id="UP001304683">
    <property type="component" value="Chromosome"/>
</dbReference>